<proteinExistence type="predicted"/>
<protein>
    <submittedName>
        <fullName evidence="2">NAD-dependent epimerase/dehydratase</fullName>
    </submittedName>
</protein>
<evidence type="ECO:0000313" key="2">
    <source>
        <dbReference type="EMBL" id="CBH22459.1"/>
    </source>
</evidence>
<gene>
    <name evidence="2" type="ordered locus">CLOST_2342</name>
</gene>
<dbReference type="eggNOG" id="COG0451">
    <property type="taxonomic scope" value="Bacteria"/>
</dbReference>
<reference evidence="3" key="1">
    <citation type="journal article" date="2010" name="BMC Genomics">
        <title>Clostridium sticklandii, a specialist in amino acid degradation:revisiting its metabolism through its genome sequence.</title>
        <authorList>
            <person name="Fonknechten N."/>
            <person name="Chaussonnerie S."/>
            <person name="Tricot S."/>
            <person name="Lajus A."/>
            <person name="Andreesen J.R."/>
            <person name="Perchat N."/>
            <person name="Pelletier E."/>
            <person name="Gouyvenoux M."/>
            <person name="Barbe V."/>
            <person name="Salanoubat M."/>
            <person name="Le Paslier D."/>
            <person name="Weissenbach J."/>
            <person name="Cohen G.N."/>
            <person name="Kreimeyer A."/>
        </authorList>
    </citation>
    <scope>NUCLEOTIDE SEQUENCE [LARGE SCALE GENOMIC DNA]</scope>
    <source>
        <strain evidence="3">ATCC 12662 / DSM 519 / JCM 1433 / CCUG 9281 / NCIMB 10654 / HF</strain>
    </source>
</reference>
<dbReference type="Proteomes" id="UP000007041">
    <property type="component" value="Chromosome"/>
</dbReference>
<name>E3PUM1_ACESD</name>
<dbReference type="Pfam" id="PF16363">
    <property type="entry name" value="GDP_Man_Dehyd"/>
    <property type="match status" value="1"/>
</dbReference>
<dbReference type="InterPro" id="IPR016040">
    <property type="entry name" value="NAD(P)-bd_dom"/>
</dbReference>
<dbReference type="STRING" id="1511.CLOST_2342"/>
<organism evidence="2 3">
    <name type="scientific">Acetoanaerobium sticklandii (strain ATCC 12662 / DSM 519 / JCM 1433 / CCUG 9281 / NCIMB 10654 / HF)</name>
    <name type="common">Clostridium sticklandii</name>
    <dbReference type="NCBI Taxonomy" id="499177"/>
    <lineage>
        <taxon>Bacteria</taxon>
        <taxon>Bacillati</taxon>
        <taxon>Bacillota</taxon>
        <taxon>Clostridia</taxon>
        <taxon>Peptostreptococcales</taxon>
        <taxon>Filifactoraceae</taxon>
        <taxon>Acetoanaerobium</taxon>
    </lineage>
</organism>
<dbReference type="AlphaFoldDB" id="E3PUM1"/>
<dbReference type="KEGG" id="cst:CLOST_2342"/>
<evidence type="ECO:0000259" key="1">
    <source>
        <dbReference type="Pfam" id="PF16363"/>
    </source>
</evidence>
<dbReference type="InterPro" id="IPR036291">
    <property type="entry name" value="NAD(P)-bd_dom_sf"/>
</dbReference>
<sequence length="321" mass="35874">MILNKRILLTGGAGFIGSKLCGLLCDKNQILLYDNLNRNSIKNTNLLSHNNVKLIQGDILDYGSLKKIVLEFQPHIVIHLAAVAGIDTVIKSPVNTMKVNMIGTYNLLESLKDNLTNLEKVIDFSTSEVFGSYAYKVNEMNTTNLAPVGEARWTYSVSKLAAEHLSHSYYKEYGMPVVTVRPFNIYGPGQVGEGAIHQFVVRAIADEQMQIHGDGDQIRSWCYVEDFIQGIMLCLEKEEAIGQSFNIGNPRATVTIAMLAETIKRISNSNSEIKYVSKNYVDVELRIPSIEKAKELLGFSPKYDLTEGLTKTIDWYRGAKK</sequence>
<dbReference type="BioCyc" id="CSTI499177:GJE9-2412-MONOMER"/>
<dbReference type="SUPFAM" id="SSF51735">
    <property type="entry name" value="NAD(P)-binding Rossmann-fold domains"/>
    <property type="match status" value="1"/>
</dbReference>
<dbReference type="Gene3D" id="3.40.50.720">
    <property type="entry name" value="NAD(P)-binding Rossmann-like Domain"/>
    <property type="match status" value="1"/>
</dbReference>
<dbReference type="EMBL" id="FP565809">
    <property type="protein sequence ID" value="CBH22459.1"/>
    <property type="molecule type" value="Genomic_DNA"/>
</dbReference>
<dbReference type="HOGENOM" id="CLU_007383_1_7_9"/>
<evidence type="ECO:0000313" key="3">
    <source>
        <dbReference type="Proteomes" id="UP000007041"/>
    </source>
</evidence>
<dbReference type="PANTHER" id="PTHR43000">
    <property type="entry name" value="DTDP-D-GLUCOSE 4,6-DEHYDRATASE-RELATED"/>
    <property type="match status" value="1"/>
</dbReference>
<accession>E3PUM1</accession>
<keyword evidence="3" id="KW-1185">Reference proteome</keyword>
<feature type="domain" description="NAD(P)-binding" evidence="1">
    <location>
        <begin position="8"/>
        <end position="311"/>
    </location>
</feature>